<protein>
    <recommendedName>
        <fullName evidence="3">RHS repeat-associated core domain-containing protein</fullName>
    </recommendedName>
</protein>
<dbReference type="OrthoDB" id="654645at2"/>
<organism evidence="1 2">
    <name type="scientific">Chitinophaga silvisoli</name>
    <dbReference type="NCBI Taxonomy" id="2291814"/>
    <lineage>
        <taxon>Bacteria</taxon>
        <taxon>Pseudomonadati</taxon>
        <taxon>Bacteroidota</taxon>
        <taxon>Chitinophagia</taxon>
        <taxon>Chitinophagales</taxon>
        <taxon>Chitinophagaceae</taxon>
        <taxon>Chitinophaga</taxon>
    </lineage>
</organism>
<sequence length="756" mass="83545">MARTVIGQQQVQGIDNAYTLEGYLKGVNGTTLNSTFDIGGDGASGSLVPKDVFGFGIHYYGNKDYTPINSSVKPFAAAAGNKPLFNGNISAISQSISSISTPLEYTYSYDVLNRLKGMTANKGLDTLTNSWTNAFTALSDFQENISYDGNGNILKYKRNGNNSFAGSPLVMDSMTYNYRPGTNKLTFVKDTVNWARYGNDIDNQGYDNYKYDSIGNIVSDRRAGVDSIRWNLYGKVSKVFKHDSTAIVYTYDVTGNRISKGVINKANDTTLTWYMRDATGNILSVYTYNDTSVNKGQLSQIETNLYGISRLGMNTLAINVQDLTTPAGTSMTGLGTGRNVTFIRGKKFFELTNHLGNVLATVSDRKQGVSLNNMTVDHYNAVIVTAQEYYPFGMLMPGRGGQIGTGRNIAGSIIKNGDTIPATLTVTQRTNNLPATYMATESISFEGEFVSGTADEFTTLLVDQSNADAGSDNGVSYGIAGKGYRYGFNGQERSDDIKGEGNSYTAQFWEYDPRTGRRWNLDPKPNPSISSYASFFNSPVLLRDPLGDTSFRYKPDGTLLRIADDGRKENTGLIYLKEYTKNGKTYYEKPLNFKFADPIHDPESIIGKDIKYVLIVNNMDIFNILKVSGVYNKKNQKHNISYIKNHSGSDPDKKGGDEMDYSVSAQVHHVVDGKSELSVLRDEYLYITITKSGVYAHNRYNFGNFLWGAGANKLGISEGWAKFGAHVNNIQTHGFELDSDDDQFSIHLGFEWPKKK</sequence>
<dbReference type="Proteomes" id="UP000261174">
    <property type="component" value="Unassembled WGS sequence"/>
</dbReference>
<keyword evidence="2" id="KW-1185">Reference proteome</keyword>
<gene>
    <name evidence="1" type="ORF">DXN04_33560</name>
</gene>
<dbReference type="AlphaFoldDB" id="A0A3E1NMV4"/>
<dbReference type="Gene3D" id="2.180.10.10">
    <property type="entry name" value="RHS repeat-associated core"/>
    <property type="match status" value="1"/>
</dbReference>
<name>A0A3E1NMV4_9BACT</name>
<evidence type="ECO:0000313" key="2">
    <source>
        <dbReference type="Proteomes" id="UP000261174"/>
    </source>
</evidence>
<proteinExistence type="predicted"/>
<reference evidence="1 2" key="1">
    <citation type="submission" date="2018-08" db="EMBL/GenBank/DDBJ databases">
        <title>Chitinophaga sp. K20C18050901, a novel bacterium isolated from forest soil.</title>
        <authorList>
            <person name="Wang C."/>
        </authorList>
    </citation>
    <scope>NUCLEOTIDE SEQUENCE [LARGE SCALE GENOMIC DNA]</scope>
    <source>
        <strain evidence="1 2">K20C18050901</strain>
    </source>
</reference>
<evidence type="ECO:0008006" key="3">
    <source>
        <dbReference type="Google" id="ProtNLM"/>
    </source>
</evidence>
<accession>A0A3E1NMV4</accession>
<comment type="caution">
    <text evidence="1">The sequence shown here is derived from an EMBL/GenBank/DDBJ whole genome shotgun (WGS) entry which is preliminary data.</text>
</comment>
<evidence type="ECO:0000313" key="1">
    <source>
        <dbReference type="EMBL" id="RFM29275.1"/>
    </source>
</evidence>
<dbReference type="EMBL" id="QTJV01000027">
    <property type="protein sequence ID" value="RFM29275.1"/>
    <property type="molecule type" value="Genomic_DNA"/>
</dbReference>
<dbReference type="RefSeq" id="WP_116857795.1">
    <property type="nucleotide sequence ID" value="NZ_QTJV01000027.1"/>
</dbReference>